<evidence type="ECO:0008006" key="3">
    <source>
        <dbReference type="Google" id="ProtNLM"/>
    </source>
</evidence>
<protein>
    <recommendedName>
        <fullName evidence="3">Helicase C-terminal domain-containing protein</fullName>
    </recommendedName>
</protein>
<dbReference type="SUPFAM" id="SSF52540">
    <property type="entry name" value="P-loop containing nucleoside triphosphate hydrolases"/>
    <property type="match status" value="1"/>
</dbReference>
<dbReference type="AlphaFoldDB" id="A0A9D4F4I3"/>
<sequence length="109" mass="12182">MILCLSVLELSSRNHLVDRQTDGPTCAKQYTPSSSKGDINITSGSFSDICLVVHWGAPRSHLSYWQEVGREGRDRNLSLAVVYPYGRSLVGDSGMREKFKSVESLRMFV</sequence>
<dbReference type="Proteomes" id="UP000828390">
    <property type="component" value="Unassembled WGS sequence"/>
</dbReference>
<proteinExistence type="predicted"/>
<gene>
    <name evidence="1" type="ORF">DPMN_169036</name>
</gene>
<dbReference type="InterPro" id="IPR027417">
    <property type="entry name" value="P-loop_NTPase"/>
</dbReference>
<comment type="caution">
    <text evidence="1">The sequence shown here is derived from an EMBL/GenBank/DDBJ whole genome shotgun (WGS) entry which is preliminary data.</text>
</comment>
<accession>A0A9D4F4I3</accession>
<name>A0A9D4F4I3_DREPO</name>
<keyword evidence="2" id="KW-1185">Reference proteome</keyword>
<dbReference type="EMBL" id="JAIWYP010000008">
    <property type="protein sequence ID" value="KAH3790828.1"/>
    <property type="molecule type" value="Genomic_DNA"/>
</dbReference>
<reference evidence="1" key="2">
    <citation type="submission" date="2020-11" db="EMBL/GenBank/DDBJ databases">
        <authorList>
            <person name="McCartney M.A."/>
            <person name="Auch B."/>
            <person name="Kono T."/>
            <person name="Mallez S."/>
            <person name="Becker A."/>
            <person name="Gohl D.M."/>
            <person name="Silverstein K.A.T."/>
            <person name="Koren S."/>
            <person name="Bechman K.B."/>
            <person name="Herman A."/>
            <person name="Abrahante J.E."/>
            <person name="Garbe J."/>
        </authorList>
    </citation>
    <scope>NUCLEOTIDE SEQUENCE</scope>
    <source>
        <strain evidence="1">Duluth1</strain>
        <tissue evidence="1">Whole animal</tissue>
    </source>
</reference>
<evidence type="ECO:0000313" key="1">
    <source>
        <dbReference type="EMBL" id="KAH3790828.1"/>
    </source>
</evidence>
<organism evidence="1 2">
    <name type="scientific">Dreissena polymorpha</name>
    <name type="common">Zebra mussel</name>
    <name type="synonym">Mytilus polymorpha</name>
    <dbReference type="NCBI Taxonomy" id="45954"/>
    <lineage>
        <taxon>Eukaryota</taxon>
        <taxon>Metazoa</taxon>
        <taxon>Spiralia</taxon>
        <taxon>Lophotrochozoa</taxon>
        <taxon>Mollusca</taxon>
        <taxon>Bivalvia</taxon>
        <taxon>Autobranchia</taxon>
        <taxon>Heteroconchia</taxon>
        <taxon>Euheterodonta</taxon>
        <taxon>Imparidentia</taxon>
        <taxon>Neoheterodontei</taxon>
        <taxon>Myida</taxon>
        <taxon>Dreissenoidea</taxon>
        <taxon>Dreissenidae</taxon>
        <taxon>Dreissena</taxon>
    </lineage>
</organism>
<evidence type="ECO:0000313" key="2">
    <source>
        <dbReference type="Proteomes" id="UP000828390"/>
    </source>
</evidence>
<reference evidence="1" key="1">
    <citation type="journal article" date="2019" name="bioRxiv">
        <title>The Genome of the Zebra Mussel, Dreissena polymorpha: A Resource for Invasive Species Research.</title>
        <authorList>
            <person name="McCartney M.A."/>
            <person name="Auch B."/>
            <person name="Kono T."/>
            <person name="Mallez S."/>
            <person name="Zhang Y."/>
            <person name="Obille A."/>
            <person name="Becker A."/>
            <person name="Abrahante J.E."/>
            <person name="Garbe J."/>
            <person name="Badalamenti J.P."/>
            <person name="Herman A."/>
            <person name="Mangelson H."/>
            <person name="Liachko I."/>
            <person name="Sullivan S."/>
            <person name="Sone E.D."/>
            <person name="Koren S."/>
            <person name="Silverstein K.A.T."/>
            <person name="Beckman K.B."/>
            <person name="Gohl D.M."/>
        </authorList>
    </citation>
    <scope>NUCLEOTIDE SEQUENCE</scope>
    <source>
        <strain evidence="1">Duluth1</strain>
        <tissue evidence="1">Whole animal</tissue>
    </source>
</reference>
<dbReference type="Gene3D" id="3.40.50.300">
    <property type="entry name" value="P-loop containing nucleotide triphosphate hydrolases"/>
    <property type="match status" value="1"/>
</dbReference>